<keyword evidence="3" id="KW-0963">Cytoplasm</keyword>
<reference evidence="9 10" key="1">
    <citation type="journal article" date="2020" name="Extremophiles">
        <title>Genomic analysis of Caldalkalibacillus thermarum TA2.A1 reveals aerobic alkaliphilic metabolism and evolutionary hallmarks linking alkaliphilic bacteria and plant life.</title>
        <authorList>
            <person name="de Jong S.I."/>
            <person name="van den Broek M.A."/>
            <person name="Merkel A.Y."/>
            <person name="de la Torre Cortes P."/>
            <person name="Kalamorz F."/>
            <person name="Cook G.M."/>
            <person name="van Loosdrecht M.C.M."/>
            <person name="McMillan D.G.G."/>
        </authorList>
    </citation>
    <scope>NUCLEOTIDE SEQUENCE [LARGE SCALE GENOMIC DNA]</scope>
    <source>
        <strain evidence="9 10">TA2.A1</strain>
    </source>
</reference>
<evidence type="ECO:0000256" key="5">
    <source>
        <dbReference type="ARBA" id="ARBA00023125"/>
    </source>
</evidence>
<dbReference type="PANTHER" id="PTHR33375:SF8">
    <property type="entry name" value="NUCLEOID OCCLUSION PROTEIN"/>
    <property type="match status" value="1"/>
</dbReference>
<sequence>MKEHLSRFFGIAEKGEGEEIKYIPIKNIVPNRYQPRTVFDEEKIDELCQTIKTHGIIQPIVVRKYAEDQYEIIAGERRWRACTKLGMETIPAIVKDFNDTQAASVALIENLQREGLTPIEEALAYQKLIELHGLTQESLAQRLGKGQSTIANKLRLLHLPEECHQALRERKISERHARALLTLKDPELQKKFLKEIIDKQLNVKQTEELIEKHLNKKPPKRKKPLRKAYSRDMRLAMNTIRQSVDMVLKSGLSIETDEKEHEDYIEFTIRIPKQ</sequence>
<dbReference type="Gene3D" id="3.90.1530.30">
    <property type="match status" value="1"/>
</dbReference>
<evidence type="ECO:0000256" key="2">
    <source>
        <dbReference type="ARBA" id="ARBA00006295"/>
    </source>
</evidence>
<proteinExistence type="inferred from homology"/>
<feature type="domain" description="ParB-like N-terminal" evidence="8">
    <location>
        <begin position="21"/>
        <end position="111"/>
    </location>
</feature>
<keyword evidence="7" id="KW-0131">Cell cycle</keyword>
<dbReference type="KEGG" id="cthu:HUR95_02445"/>
<dbReference type="FunFam" id="3.90.1530.30:FF:000001">
    <property type="entry name" value="Chromosome partitioning protein ParB"/>
    <property type="match status" value="1"/>
</dbReference>
<dbReference type="CDD" id="cd16393">
    <property type="entry name" value="SPO0J_N"/>
    <property type="match status" value="1"/>
</dbReference>
<dbReference type="InterPro" id="IPR036086">
    <property type="entry name" value="ParB/Sulfiredoxin_sf"/>
</dbReference>
<evidence type="ECO:0000313" key="9">
    <source>
        <dbReference type="EMBL" id="QZT34288.1"/>
    </source>
</evidence>
<dbReference type="SMART" id="SM00470">
    <property type="entry name" value="ParB"/>
    <property type="match status" value="1"/>
</dbReference>
<dbReference type="InterPro" id="IPR004437">
    <property type="entry name" value="ParB/RepB/Spo0J"/>
</dbReference>
<dbReference type="PANTHER" id="PTHR33375">
    <property type="entry name" value="CHROMOSOME-PARTITIONING PROTEIN PARB-RELATED"/>
    <property type="match status" value="1"/>
</dbReference>
<dbReference type="EMBL" id="CP082237">
    <property type="protein sequence ID" value="QZT34288.1"/>
    <property type="molecule type" value="Genomic_DNA"/>
</dbReference>
<keyword evidence="10" id="KW-1185">Reference proteome</keyword>
<dbReference type="InterPro" id="IPR050336">
    <property type="entry name" value="Chromosome_partition/occlusion"/>
</dbReference>
<accession>A0A8X8I9Z8</accession>
<dbReference type="GO" id="GO:0000917">
    <property type="term" value="P:division septum assembly"/>
    <property type="evidence" value="ECO:0007669"/>
    <property type="project" value="UniProtKB-KW"/>
</dbReference>
<dbReference type="GO" id="GO:0007059">
    <property type="term" value="P:chromosome segregation"/>
    <property type="evidence" value="ECO:0007669"/>
    <property type="project" value="TreeGrafter"/>
</dbReference>
<dbReference type="NCBIfam" id="TIGR00180">
    <property type="entry name" value="parB_part"/>
    <property type="match status" value="1"/>
</dbReference>
<keyword evidence="5" id="KW-0238">DNA-binding</keyword>
<comment type="similarity">
    <text evidence="2">Belongs to the ParB family.</text>
</comment>
<protein>
    <submittedName>
        <fullName evidence="9">Nucleoid occlusion protein</fullName>
    </submittedName>
</protein>
<dbReference type="InterPro" id="IPR023705">
    <property type="entry name" value="Nucleoid_occlusion_protein"/>
</dbReference>
<dbReference type="Gene3D" id="1.10.10.2830">
    <property type="match status" value="1"/>
</dbReference>
<evidence type="ECO:0000256" key="4">
    <source>
        <dbReference type="ARBA" id="ARBA00022618"/>
    </source>
</evidence>
<evidence type="ECO:0000256" key="7">
    <source>
        <dbReference type="ARBA" id="ARBA00023306"/>
    </source>
</evidence>
<dbReference type="Pfam" id="PF17762">
    <property type="entry name" value="HTH_ParB"/>
    <property type="match status" value="1"/>
</dbReference>
<dbReference type="InterPro" id="IPR003115">
    <property type="entry name" value="ParB_N"/>
</dbReference>
<gene>
    <name evidence="9" type="primary">noc</name>
    <name evidence="9" type="ORF">HUR95_02445</name>
</gene>
<keyword evidence="6" id="KW-0717">Septation</keyword>
<organism evidence="9 10">
    <name type="scientific">Caldalkalibacillus thermarum (strain TA2.A1)</name>
    <dbReference type="NCBI Taxonomy" id="986075"/>
    <lineage>
        <taxon>Bacteria</taxon>
        <taxon>Bacillati</taxon>
        <taxon>Bacillota</taxon>
        <taxon>Bacilli</taxon>
        <taxon>Bacillales</taxon>
        <taxon>Bacillaceae</taxon>
        <taxon>Caldalkalibacillus</taxon>
    </lineage>
</organism>
<dbReference type="GO" id="GO:0003677">
    <property type="term" value="F:DNA binding"/>
    <property type="evidence" value="ECO:0007669"/>
    <property type="project" value="UniProtKB-KW"/>
</dbReference>
<dbReference type="GO" id="GO:0009295">
    <property type="term" value="C:nucleoid"/>
    <property type="evidence" value="ECO:0007669"/>
    <property type="project" value="UniProtKB-SubCell"/>
</dbReference>
<dbReference type="RefSeq" id="WP_222822901.1">
    <property type="nucleotide sequence ID" value="NZ_CP082237.1"/>
</dbReference>
<dbReference type="InterPro" id="IPR041468">
    <property type="entry name" value="HTH_ParB/Spo0J"/>
</dbReference>
<evidence type="ECO:0000259" key="8">
    <source>
        <dbReference type="SMART" id="SM00470"/>
    </source>
</evidence>
<dbReference type="FunFam" id="1.10.10.2830:FF:000001">
    <property type="entry name" value="Chromosome partitioning protein ParB"/>
    <property type="match status" value="1"/>
</dbReference>
<dbReference type="GO" id="GO:0045881">
    <property type="term" value="P:positive regulation of sporulation resulting in formation of a cellular spore"/>
    <property type="evidence" value="ECO:0007669"/>
    <property type="project" value="TreeGrafter"/>
</dbReference>
<dbReference type="SUPFAM" id="SSF110849">
    <property type="entry name" value="ParB/Sulfiredoxin"/>
    <property type="match status" value="1"/>
</dbReference>
<comment type="subcellular location">
    <subcellularLocation>
        <location evidence="1">Cytoplasm</location>
        <location evidence="1">Nucleoid</location>
    </subcellularLocation>
</comment>
<evidence type="ECO:0000256" key="1">
    <source>
        <dbReference type="ARBA" id="ARBA00004453"/>
    </source>
</evidence>
<evidence type="ECO:0000256" key="6">
    <source>
        <dbReference type="ARBA" id="ARBA00023210"/>
    </source>
</evidence>
<evidence type="ECO:0000256" key="3">
    <source>
        <dbReference type="ARBA" id="ARBA00022490"/>
    </source>
</evidence>
<dbReference type="Pfam" id="PF02195">
    <property type="entry name" value="ParB_N"/>
    <property type="match status" value="1"/>
</dbReference>
<keyword evidence="4" id="KW-0132">Cell division</keyword>
<dbReference type="NCBIfam" id="TIGR04285">
    <property type="entry name" value="nucleoid_noc"/>
    <property type="match status" value="1"/>
</dbReference>
<name>A0A8X8I9Z8_CALTT</name>
<dbReference type="Proteomes" id="UP000825179">
    <property type="component" value="Chromosome"/>
</dbReference>
<dbReference type="AlphaFoldDB" id="A0A8X8I9Z8"/>
<evidence type="ECO:0000313" key="10">
    <source>
        <dbReference type="Proteomes" id="UP000825179"/>
    </source>
</evidence>
<dbReference type="GO" id="GO:0005694">
    <property type="term" value="C:chromosome"/>
    <property type="evidence" value="ECO:0007669"/>
    <property type="project" value="TreeGrafter"/>
</dbReference>